<evidence type="ECO:0000313" key="7">
    <source>
        <dbReference type="Proteomes" id="UP000246991"/>
    </source>
</evidence>
<evidence type="ECO:0000313" key="6">
    <source>
        <dbReference type="EMBL" id="PWW77184.1"/>
    </source>
</evidence>
<dbReference type="EMBL" id="PYWC01000026">
    <property type="protein sequence ID" value="PWW77184.1"/>
    <property type="molecule type" value="Genomic_DNA"/>
</dbReference>
<proteinExistence type="predicted"/>
<protein>
    <submittedName>
        <fullName evidence="6">Ankyrin</fullName>
    </submittedName>
</protein>
<keyword evidence="1" id="KW-0677">Repeat</keyword>
<dbReference type="InterPro" id="IPR036770">
    <property type="entry name" value="Ankyrin_rpt-contain_sf"/>
</dbReference>
<feature type="transmembrane region" description="Helical" evidence="5">
    <location>
        <begin position="180"/>
        <end position="200"/>
    </location>
</feature>
<dbReference type="InterPro" id="IPR002110">
    <property type="entry name" value="Ankyrin_rpt"/>
</dbReference>
<keyword evidence="5" id="KW-0472">Membrane</keyword>
<dbReference type="Pfam" id="PF00023">
    <property type="entry name" value="Ank"/>
    <property type="match status" value="1"/>
</dbReference>
<organism evidence="6 7">
    <name type="scientific">Tuber magnatum</name>
    <name type="common">white Piedmont truffle</name>
    <dbReference type="NCBI Taxonomy" id="42249"/>
    <lineage>
        <taxon>Eukaryota</taxon>
        <taxon>Fungi</taxon>
        <taxon>Dikarya</taxon>
        <taxon>Ascomycota</taxon>
        <taxon>Pezizomycotina</taxon>
        <taxon>Pezizomycetes</taxon>
        <taxon>Pezizales</taxon>
        <taxon>Tuberaceae</taxon>
        <taxon>Tuber</taxon>
    </lineage>
</organism>
<evidence type="ECO:0000256" key="2">
    <source>
        <dbReference type="ARBA" id="ARBA00023043"/>
    </source>
</evidence>
<accession>A0A317SS85</accession>
<name>A0A317SS85_9PEZI</name>
<dbReference type="PROSITE" id="PS50088">
    <property type="entry name" value="ANK_REPEAT"/>
    <property type="match status" value="1"/>
</dbReference>
<dbReference type="Pfam" id="PF12796">
    <property type="entry name" value="Ank_2"/>
    <property type="match status" value="1"/>
</dbReference>
<keyword evidence="5" id="KW-0812">Transmembrane</keyword>
<dbReference type="Proteomes" id="UP000246991">
    <property type="component" value="Unassembled WGS sequence"/>
</dbReference>
<dbReference type="SUPFAM" id="SSF48403">
    <property type="entry name" value="Ankyrin repeat"/>
    <property type="match status" value="1"/>
</dbReference>
<evidence type="ECO:0000256" key="4">
    <source>
        <dbReference type="SAM" id="MobiDB-lite"/>
    </source>
</evidence>
<keyword evidence="5" id="KW-1133">Transmembrane helix</keyword>
<dbReference type="SMART" id="SM00248">
    <property type="entry name" value="ANK"/>
    <property type="match status" value="3"/>
</dbReference>
<dbReference type="STRING" id="42249.A0A317SS85"/>
<feature type="region of interest" description="Disordered" evidence="4">
    <location>
        <begin position="125"/>
        <end position="145"/>
    </location>
</feature>
<evidence type="ECO:0000256" key="1">
    <source>
        <dbReference type="ARBA" id="ARBA00022737"/>
    </source>
</evidence>
<sequence>AAEGGHVGVVKALLERGDINPNTADTRYGRTPLVWAAGGGHEGVVKALLERGDINPNTADTEYGRTPLSWAARGGHEGIVQLILGRDDVNPDIPDLDGTTPLELAVSRGYTRTVELLSIPKPPFPAPADPNALPEHHSPSPEAFYLPQSPSQLIPSACISPSGPLPPATRPLRGIAIRPIVIISSLIFLFCFLVAISPSFSTTLFPAFTR</sequence>
<evidence type="ECO:0000256" key="3">
    <source>
        <dbReference type="PROSITE-ProRule" id="PRU00023"/>
    </source>
</evidence>
<reference evidence="6 7" key="1">
    <citation type="submission" date="2018-03" db="EMBL/GenBank/DDBJ databases">
        <title>Genomes of Pezizomycetes fungi and the evolution of truffles.</title>
        <authorList>
            <person name="Murat C."/>
            <person name="Payen T."/>
            <person name="Noel B."/>
            <person name="Kuo A."/>
            <person name="Martin F.M."/>
        </authorList>
    </citation>
    <scope>NUCLEOTIDE SEQUENCE [LARGE SCALE GENOMIC DNA]</scope>
    <source>
        <strain evidence="6">091103-1</strain>
    </source>
</reference>
<keyword evidence="2 3" id="KW-0040">ANK repeat</keyword>
<dbReference type="PANTHER" id="PTHR24198">
    <property type="entry name" value="ANKYRIN REPEAT AND PROTEIN KINASE DOMAIN-CONTAINING PROTEIN"/>
    <property type="match status" value="1"/>
</dbReference>
<feature type="repeat" description="ANK" evidence="3">
    <location>
        <begin position="28"/>
        <end position="52"/>
    </location>
</feature>
<feature type="non-terminal residue" evidence="6">
    <location>
        <position position="1"/>
    </location>
</feature>
<dbReference type="PANTHER" id="PTHR24198:SF165">
    <property type="entry name" value="ANKYRIN REPEAT-CONTAINING PROTEIN-RELATED"/>
    <property type="match status" value="1"/>
</dbReference>
<gene>
    <name evidence="6" type="ORF">C7212DRAFT_181293</name>
</gene>
<dbReference type="PROSITE" id="PS50297">
    <property type="entry name" value="ANK_REP_REGION"/>
    <property type="match status" value="1"/>
</dbReference>
<dbReference type="AlphaFoldDB" id="A0A317SS85"/>
<evidence type="ECO:0000256" key="5">
    <source>
        <dbReference type="SAM" id="Phobius"/>
    </source>
</evidence>
<dbReference type="Gene3D" id="1.25.40.20">
    <property type="entry name" value="Ankyrin repeat-containing domain"/>
    <property type="match status" value="1"/>
</dbReference>
<dbReference type="OrthoDB" id="341259at2759"/>
<keyword evidence="7" id="KW-1185">Reference proteome</keyword>
<comment type="caution">
    <text evidence="6">The sequence shown here is derived from an EMBL/GenBank/DDBJ whole genome shotgun (WGS) entry which is preliminary data.</text>
</comment>